<evidence type="ECO:0000259" key="2">
    <source>
        <dbReference type="Pfam" id="PF20152"/>
    </source>
</evidence>
<dbReference type="GeneID" id="24098349"/>
<dbReference type="RefSeq" id="XP_012182721.1">
    <property type="nucleotide sequence ID" value="XM_012327331.1"/>
</dbReference>
<keyword evidence="4" id="KW-1185">Reference proteome</keyword>
<organism evidence="3 4">
    <name type="scientific">Fibroporia radiculosa</name>
    <dbReference type="NCBI Taxonomy" id="599839"/>
    <lineage>
        <taxon>Eukaryota</taxon>
        <taxon>Fungi</taxon>
        <taxon>Dikarya</taxon>
        <taxon>Basidiomycota</taxon>
        <taxon>Agaricomycotina</taxon>
        <taxon>Agaricomycetes</taxon>
        <taxon>Polyporales</taxon>
        <taxon>Fibroporiaceae</taxon>
        <taxon>Fibroporia</taxon>
    </lineage>
</organism>
<feature type="transmembrane region" description="Helical" evidence="1">
    <location>
        <begin position="123"/>
        <end position="145"/>
    </location>
</feature>
<feature type="transmembrane region" description="Helical" evidence="1">
    <location>
        <begin position="207"/>
        <end position="227"/>
    </location>
</feature>
<feature type="transmembrane region" description="Helical" evidence="1">
    <location>
        <begin position="233"/>
        <end position="254"/>
    </location>
</feature>
<dbReference type="AlphaFoldDB" id="J4G9R1"/>
<gene>
    <name evidence="3" type="ORF">FIBRA_05571</name>
</gene>
<dbReference type="PANTHER" id="PTHR40465:SF1">
    <property type="entry name" value="DUF6534 DOMAIN-CONTAINING PROTEIN"/>
    <property type="match status" value="1"/>
</dbReference>
<dbReference type="EMBL" id="HE797114">
    <property type="protein sequence ID" value="CCM03438.1"/>
    <property type="molecule type" value="Genomic_DNA"/>
</dbReference>
<dbReference type="InterPro" id="IPR045339">
    <property type="entry name" value="DUF6534"/>
</dbReference>
<name>J4G9R1_9APHY</name>
<evidence type="ECO:0000256" key="1">
    <source>
        <dbReference type="SAM" id="Phobius"/>
    </source>
</evidence>
<evidence type="ECO:0000313" key="4">
    <source>
        <dbReference type="Proteomes" id="UP000006352"/>
    </source>
</evidence>
<accession>J4G9R1</accession>
<dbReference type="STRING" id="599839.J4G9R1"/>
<dbReference type="Pfam" id="PF20152">
    <property type="entry name" value="DUF6534"/>
    <property type="match status" value="1"/>
</dbReference>
<reference evidence="3 4" key="1">
    <citation type="journal article" date="2012" name="Appl. Environ. Microbiol.">
        <title>Short-read sequencing for genomic analysis of the brown rot fungus Fibroporia radiculosa.</title>
        <authorList>
            <person name="Tang J.D."/>
            <person name="Perkins A.D."/>
            <person name="Sonstegard T.S."/>
            <person name="Schroeder S.G."/>
            <person name="Burgess S.C."/>
            <person name="Diehl S.V."/>
        </authorList>
    </citation>
    <scope>NUCLEOTIDE SEQUENCE [LARGE SCALE GENOMIC DNA]</scope>
    <source>
        <strain evidence="3 4">TFFH 294</strain>
    </source>
</reference>
<feature type="transmembrane region" description="Helical" evidence="1">
    <location>
        <begin position="49"/>
        <end position="71"/>
    </location>
</feature>
<feature type="domain" description="DUF6534" evidence="2">
    <location>
        <begin position="172"/>
        <end position="258"/>
    </location>
</feature>
<evidence type="ECO:0000313" key="3">
    <source>
        <dbReference type="EMBL" id="CCM03438.1"/>
    </source>
</evidence>
<dbReference type="Proteomes" id="UP000006352">
    <property type="component" value="Unassembled WGS sequence"/>
</dbReference>
<dbReference type="PANTHER" id="PTHR40465">
    <property type="entry name" value="CHROMOSOME 1, WHOLE GENOME SHOTGUN SEQUENCE"/>
    <property type="match status" value="1"/>
</dbReference>
<feature type="transmembrane region" description="Helical" evidence="1">
    <location>
        <begin position="165"/>
        <end position="186"/>
    </location>
</feature>
<dbReference type="InParanoid" id="J4G9R1"/>
<keyword evidence="1" id="KW-0812">Transmembrane</keyword>
<feature type="transmembrane region" description="Helical" evidence="1">
    <location>
        <begin position="15"/>
        <end position="37"/>
    </location>
</feature>
<keyword evidence="1" id="KW-1133">Transmembrane helix</keyword>
<protein>
    <recommendedName>
        <fullName evidence="2">DUF6534 domain-containing protein</fullName>
    </recommendedName>
</protein>
<proteinExistence type="predicted"/>
<dbReference type="OrthoDB" id="3063206at2759"/>
<dbReference type="HOGENOM" id="CLU_046025_5_1_1"/>
<feature type="transmembrane region" description="Helical" evidence="1">
    <location>
        <begin position="91"/>
        <end position="111"/>
    </location>
</feature>
<sequence length="302" mass="33791">MTGPNLHLDSTVGCFFIGTVLATQIYGVTCAQTLYYSRRYPNDPLFLKGLVGVLWVLDSVATILTIEYLYYFLVEGHGNPIKLTNLPATGIVEYIISSLVVIIAQFYYLATIWRLLTGKSYRLVLTVVAVAIALVSCACGFGNAYEAFKDPTNPGVYSKTRVTASIQPVTASVVDVYITLVLIWILRKERIGFRNNESVVRRLIFFIVNRGILTALVQTGQATAYLAASTNVLYWSIFHFPGSHIYVNSLLAMLNARQNIKEEKAMEMRYIDSRTRPSMEPVVMLSTEVVTDSDSFHGRPHY</sequence>
<keyword evidence="1" id="KW-0472">Membrane</keyword>